<keyword evidence="2" id="KW-1185">Reference proteome</keyword>
<accession>A0AAQ3SK47</accession>
<protein>
    <submittedName>
        <fullName evidence="1">Uncharacterized protein</fullName>
    </submittedName>
</protein>
<gene>
    <name evidence="1" type="ORF">U9M48_003759</name>
</gene>
<organism evidence="1 2">
    <name type="scientific">Paspalum notatum var. saurae</name>
    <dbReference type="NCBI Taxonomy" id="547442"/>
    <lineage>
        <taxon>Eukaryota</taxon>
        <taxon>Viridiplantae</taxon>
        <taxon>Streptophyta</taxon>
        <taxon>Embryophyta</taxon>
        <taxon>Tracheophyta</taxon>
        <taxon>Spermatophyta</taxon>
        <taxon>Magnoliopsida</taxon>
        <taxon>Liliopsida</taxon>
        <taxon>Poales</taxon>
        <taxon>Poaceae</taxon>
        <taxon>PACMAD clade</taxon>
        <taxon>Panicoideae</taxon>
        <taxon>Andropogonodae</taxon>
        <taxon>Paspaleae</taxon>
        <taxon>Paspalinae</taxon>
        <taxon>Paspalum</taxon>
    </lineage>
</organism>
<proteinExistence type="predicted"/>
<evidence type="ECO:0000313" key="1">
    <source>
        <dbReference type="EMBL" id="WVZ52725.1"/>
    </source>
</evidence>
<name>A0AAQ3SK47_PASNO</name>
<dbReference type="AlphaFoldDB" id="A0AAQ3SK47"/>
<evidence type="ECO:0000313" key="2">
    <source>
        <dbReference type="Proteomes" id="UP001341281"/>
    </source>
</evidence>
<sequence length="164" mass="18056">MSTIRTGAIRSCACRPPPLSHLTDAVDVRARPSVRPPLAVRPAAAAVAAFHSMSMVTRQERRPDGEQGMTEFSGSSILHGLDAPSPVLAPPPHRHAIAAKSISECNYKALVVRSRGMEMDGKKPLKDRKECDLEDVLLDFNMCNKYHQDWWEAYSAEAIFCIGL</sequence>
<dbReference type="EMBL" id="CP144745">
    <property type="protein sequence ID" value="WVZ52725.1"/>
    <property type="molecule type" value="Genomic_DNA"/>
</dbReference>
<dbReference type="Proteomes" id="UP001341281">
    <property type="component" value="Chromosome 01"/>
</dbReference>
<reference evidence="1 2" key="1">
    <citation type="submission" date="2024-02" db="EMBL/GenBank/DDBJ databases">
        <title>High-quality chromosome-scale genome assembly of Pensacola bahiagrass (Paspalum notatum Flugge var. saurae).</title>
        <authorList>
            <person name="Vega J.M."/>
            <person name="Podio M."/>
            <person name="Orjuela J."/>
            <person name="Siena L.A."/>
            <person name="Pessino S.C."/>
            <person name="Combes M.C."/>
            <person name="Mariac C."/>
            <person name="Albertini E."/>
            <person name="Pupilli F."/>
            <person name="Ortiz J.P.A."/>
            <person name="Leblanc O."/>
        </authorList>
    </citation>
    <scope>NUCLEOTIDE SEQUENCE [LARGE SCALE GENOMIC DNA]</scope>
    <source>
        <strain evidence="1">R1</strain>
        <tissue evidence="1">Leaf</tissue>
    </source>
</reference>